<organism evidence="6 7">
    <name type="scientific">Microbispora siamensis</name>
    <dbReference type="NCBI Taxonomy" id="564413"/>
    <lineage>
        <taxon>Bacteria</taxon>
        <taxon>Bacillati</taxon>
        <taxon>Actinomycetota</taxon>
        <taxon>Actinomycetes</taxon>
        <taxon>Streptosporangiales</taxon>
        <taxon>Streptosporangiaceae</taxon>
        <taxon>Microbispora</taxon>
    </lineage>
</organism>
<sequence>MTSCAQDELWFRQTLVPDSPAHTLCRAYHVRGDLDVAALRSAWRAVVRRHDILRTTLVVVDGLPVQSIAPDGAAPEAFSDLGAIALLDAAPHAAEAAVAGLGAELAGRPMDLAAGPLARLAVARLAPGEHAVLLLAHEAVADDRSMAILANELSAAYAAEAGGRPAHEVLPPASAQYADYARWQHDRRTTPEFRRLLEWWTARLRPLPPRLSLPADRARPAGPCWRGGIEPFTWTGEAPALAALAEAEGTTPDIVVLAAFLCLLHRLGGERTVAVGLPVSARPRPEFAGLVGPFRNDLVLCADLSGRPGFREVLRRTARAEREASAHAELPFDQLARALEIDHDPRTPPLCDVMFVRGDAPGRPLALPGLAVREVRVHNGAATADLTLTVGTAAPAVTGFLGYRADLFEPASVRLLLGQLRTLLAAALRDPGLPVDELPLEDPARIRAAVRAADLTADASHVRAPANELVRMAARRHPDRVAVAWTGGEVTYRELEERAARLTAALRAGGGVAGRPVAVRMPSGPGQVAAVLAVLDAGGHLVCLGTGDAGERGRMMLAEIRPACLVLDDDDGGDDLAVWFAEELGGRVLDAGAALRGPGVGAVAPVPPARPDARAYVAYTSGSTGRPKGIVQSHGSLAQFAAWFGAEFRLGPGRRVAQWAAPGYDAALVEIFATLAAGATLCVAPDRIRANPEKLAAWLDSERVTFLQTVPTFARGLLQVLRGREPGERALALDHLLLAGEPLPGGLANELRAALPGVRLVNLYGATESILATWHDITGPVSGTTPIGVPIPGRQVLVVDERDRPCPAGVTGEIVVRSPYVALGYAGEAAADERAFLPVPGLDGSGDAGCRFYRTGDLGRRRWDGLLEFRGRRDSRIKFSGIRMELAEIESALAAHEAVAECALVAVAGPDGLVSRLVAYVVPRGAAAGEATVSPSELRAGLRRRFGKATLPVSVKFLDSLPRNVGGKVDRRRLADPGAPAAVAPRTPGTPAEREMAAIWAELLGAEPGGADDSFFAAGGHRLLVPRLLGRVREWFGVEVSLWDFFTNPTLSGLAALVDSSAVSTQAVTQPTAG</sequence>
<accession>A0ABQ4GZK8</accession>
<dbReference type="InterPro" id="IPR042099">
    <property type="entry name" value="ANL_N_sf"/>
</dbReference>
<dbReference type="PROSITE" id="PS50075">
    <property type="entry name" value="CARRIER"/>
    <property type="match status" value="1"/>
</dbReference>
<dbReference type="SUPFAM" id="SSF56801">
    <property type="entry name" value="Acetyl-CoA synthetase-like"/>
    <property type="match status" value="1"/>
</dbReference>
<protein>
    <recommendedName>
        <fullName evidence="5">Carrier domain-containing protein</fullName>
    </recommendedName>
</protein>
<dbReference type="NCBIfam" id="TIGR01733">
    <property type="entry name" value="AA-adenyl-dom"/>
    <property type="match status" value="1"/>
</dbReference>
<dbReference type="InterPro" id="IPR020806">
    <property type="entry name" value="PKS_PP-bd"/>
</dbReference>
<evidence type="ECO:0000313" key="6">
    <source>
        <dbReference type="EMBL" id="GIH66867.1"/>
    </source>
</evidence>
<feature type="domain" description="Carrier" evidence="5">
    <location>
        <begin position="987"/>
        <end position="1062"/>
    </location>
</feature>
<evidence type="ECO:0000256" key="1">
    <source>
        <dbReference type="ARBA" id="ARBA00001957"/>
    </source>
</evidence>
<dbReference type="SMART" id="SM00823">
    <property type="entry name" value="PKS_PP"/>
    <property type="match status" value="1"/>
</dbReference>
<keyword evidence="7" id="KW-1185">Reference proteome</keyword>
<dbReference type="Pfam" id="PF00550">
    <property type="entry name" value="PP-binding"/>
    <property type="match status" value="1"/>
</dbReference>
<dbReference type="EMBL" id="BOOF01000061">
    <property type="protein sequence ID" value="GIH66867.1"/>
    <property type="molecule type" value="Genomic_DNA"/>
</dbReference>
<evidence type="ECO:0000256" key="2">
    <source>
        <dbReference type="ARBA" id="ARBA00022450"/>
    </source>
</evidence>
<dbReference type="InterPro" id="IPR000873">
    <property type="entry name" value="AMP-dep_synth/lig_dom"/>
</dbReference>
<dbReference type="InterPro" id="IPR045851">
    <property type="entry name" value="AMP-bd_C_sf"/>
</dbReference>
<dbReference type="InterPro" id="IPR001242">
    <property type="entry name" value="Condensation_dom"/>
</dbReference>
<dbReference type="InterPro" id="IPR020845">
    <property type="entry name" value="AMP-binding_CS"/>
</dbReference>
<proteinExistence type="predicted"/>
<dbReference type="CDD" id="cd05930">
    <property type="entry name" value="A_NRPS"/>
    <property type="match status" value="1"/>
</dbReference>
<reference evidence="6 7" key="1">
    <citation type="submission" date="2021-01" db="EMBL/GenBank/DDBJ databases">
        <title>Whole genome shotgun sequence of Microbispora siamensis NBRC 104113.</title>
        <authorList>
            <person name="Komaki H."/>
            <person name="Tamura T."/>
        </authorList>
    </citation>
    <scope>NUCLEOTIDE SEQUENCE [LARGE SCALE GENOMIC DNA]</scope>
    <source>
        <strain evidence="6 7">NBRC 104113</strain>
    </source>
</reference>
<dbReference type="PANTHER" id="PTHR45527">
    <property type="entry name" value="NONRIBOSOMAL PEPTIDE SYNTHETASE"/>
    <property type="match status" value="1"/>
</dbReference>
<evidence type="ECO:0000259" key="5">
    <source>
        <dbReference type="PROSITE" id="PS50075"/>
    </source>
</evidence>
<dbReference type="InterPro" id="IPR009081">
    <property type="entry name" value="PP-bd_ACP"/>
</dbReference>
<dbReference type="Pfam" id="PF00668">
    <property type="entry name" value="Condensation"/>
    <property type="match status" value="1"/>
</dbReference>
<dbReference type="Gene3D" id="3.30.559.10">
    <property type="entry name" value="Chloramphenicol acetyltransferase-like domain"/>
    <property type="match status" value="1"/>
</dbReference>
<dbReference type="Pfam" id="PF13193">
    <property type="entry name" value="AMP-binding_C"/>
    <property type="match status" value="1"/>
</dbReference>
<dbReference type="CDD" id="cd19531">
    <property type="entry name" value="LCL_NRPS-like"/>
    <property type="match status" value="1"/>
</dbReference>
<dbReference type="PANTHER" id="PTHR45527:SF1">
    <property type="entry name" value="FATTY ACID SYNTHASE"/>
    <property type="match status" value="1"/>
</dbReference>
<dbReference type="Gene3D" id="3.30.300.30">
    <property type="match status" value="1"/>
</dbReference>
<name>A0ABQ4GZK8_9ACTN</name>
<dbReference type="InterPro" id="IPR010071">
    <property type="entry name" value="AA_adenyl_dom"/>
</dbReference>
<dbReference type="Gene3D" id="3.30.559.30">
    <property type="entry name" value="Nonribosomal peptide synthetase, condensation domain"/>
    <property type="match status" value="1"/>
</dbReference>
<keyword evidence="3" id="KW-0597">Phosphoprotein</keyword>
<dbReference type="InterPro" id="IPR025110">
    <property type="entry name" value="AMP-bd_C"/>
</dbReference>
<evidence type="ECO:0000313" key="7">
    <source>
        <dbReference type="Proteomes" id="UP000660454"/>
    </source>
</evidence>
<comment type="cofactor">
    <cofactor evidence="1">
        <name>pantetheine 4'-phosphate</name>
        <dbReference type="ChEBI" id="CHEBI:47942"/>
    </cofactor>
</comment>
<dbReference type="Proteomes" id="UP000660454">
    <property type="component" value="Unassembled WGS sequence"/>
</dbReference>
<dbReference type="SUPFAM" id="SSF47336">
    <property type="entry name" value="ACP-like"/>
    <property type="match status" value="1"/>
</dbReference>
<feature type="region of interest" description="Disordered" evidence="4">
    <location>
        <begin position="969"/>
        <end position="991"/>
    </location>
</feature>
<dbReference type="InterPro" id="IPR036736">
    <property type="entry name" value="ACP-like_sf"/>
</dbReference>
<dbReference type="PROSITE" id="PS00455">
    <property type="entry name" value="AMP_BINDING"/>
    <property type="match status" value="1"/>
</dbReference>
<dbReference type="Gene3D" id="3.40.50.1820">
    <property type="entry name" value="alpha/beta hydrolase"/>
    <property type="match status" value="1"/>
</dbReference>
<dbReference type="Gene3D" id="3.40.50.12780">
    <property type="entry name" value="N-terminal domain of ligase-like"/>
    <property type="match status" value="1"/>
</dbReference>
<dbReference type="SUPFAM" id="SSF52777">
    <property type="entry name" value="CoA-dependent acyltransferases"/>
    <property type="match status" value="2"/>
</dbReference>
<dbReference type="InterPro" id="IPR023213">
    <property type="entry name" value="CAT-like_dom_sf"/>
</dbReference>
<comment type="caution">
    <text evidence="6">The sequence shown here is derived from an EMBL/GenBank/DDBJ whole genome shotgun (WGS) entry which is preliminary data.</text>
</comment>
<gene>
    <name evidence="6" type="ORF">Msi02_76840</name>
</gene>
<dbReference type="Pfam" id="PF00501">
    <property type="entry name" value="AMP-binding"/>
    <property type="match status" value="1"/>
</dbReference>
<dbReference type="InterPro" id="IPR029058">
    <property type="entry name" value="AB_hydrolase_fold"/>
</dbReference>
<evidence type="ECO:0000256" key="4">
    <source>
        <dbReference type="SAM" id="MobiDB-lite"/>
    </source>
</evidence>
<keyword evidence="2" id="KW-0596">Phosphopantetheine</keyword>
<evidence type="ECO:0000256" key="3">
    <source>
        <dbReference type="ARBA" id="ARBA00022553"/>
    </source>
</evidence>